<organism evidence="2 3">
    <name type="scientific">Burkholderia dolosa</name>
    <dbReference type="NCBI Taxonomy" id="152500"/>
    <lineage>
        <taxon>Bacteria</taxon>
        <taxon>Pseudomonadati</taxon>
        <taxon>Pseudomonadota</taxon>
        <taxon>Betaproteobacteria</taxon>
        <taxon>Burkholderiales</taxon>
        <taxon>Burkholderiaceae</taxon>
        <taxon>Burkholderia</taxon>
        <taxon>Burkholderia cepacia complex</taxon>
    </lineage>
</organism>
<proteinExistence type="predicted"/>
<feature type="domain" description="Tse2 ADP-ribosyltransferase toxin" evidence="1">
    <location>
        <begin position="82"/>
        <end position="136"/>
    </location>
</feature>
<accession>A0A892IB40</accession>
<evidence type="ECO:0000259" key="1">
    <source>
        <dbReference type="Pfam" id="PF18648"/>
    </source>
</evidence>
<evidence type="ECO:0000313" key="3">
    <source>
        <dbReference type="Proteomes" id="UP000625568"/>
    </source>
</evidence>
<dbReference type="Pfam" id="PF18648">
    <property type="entry name" value="ADPRTs_Tse2"/>
    <property type="match status" value="1"/>
</dbReference>
<gene>
    <name evidence="2" type="ORF">I6K02_04165</name>
</gene>
<dbReference type="EMBL" id="CP069482">
    <property type="protein sequence ID" value="QRO78110.1"/>
    <property type="molecule type" value="Genomic_DNA"/>
</dbReference>
<name>A0A892IB40_9BURK</name>
<dbReference type="InterPro" id="IPR041018">
    <property type="entry name" value="ADPRTs_Tse2"/>
</dbReference>
<sequence length="142" mass="16180">MRALYDSTVETNREGVVPADEKYLYIEEGDFLRLDLYRFGNSTSSRLDHVRPFKDVMVAMSNGVRIIVANRNGISLTSKYDPKKRGVWRIPRDTRLPAGLLLIKDLRPGHEGHYMLAPSSSMPFAKFIGLLQELAMYCQKVS</sequence>
<keyword evidence="3" id="KW-1185">Reference proteome</keyword>
<dbReference type="AlphaFoldDB" id="A0A892IB40"/>
<dbReference type="GeneID" id="93125795"/>
<dbReference type="RefSeq" id="WP_199901221.1">
    <property type="nucleotide sequence ID" value="NZ_CABVPR010000005.1"/>
</dbReference>
<reference evidence="2 3" key="1">
    <citation type="submission" date="2021-02" db="EMBL/GenBank/DDBJ databases">
        <title>FDA dAtabase for Regulatory Grade micrObial Sequences (FDA-ARGOS): Supporting development and validation of Infectious Disease Dx tests.</title>
        <authorList>
            <person name="Minogue T."/>
            <person name="Wolcott M."/>
            <person name="Wasieloski L."/>
            <person name="Aguilar W."/>
            <person name="Moore D."/>
            <person name="Jaissle J."/>
            <person name="Tallon L."/>
            <person name="Sadzewicz L."/>
            <person name="Zhao X."/>
            <person name="Boylan J."/>
            <person name="Ott S."/>
            <person name="Bowen H."/>
            <person name="Vavikolanu K."/>
            <person name="Mehta A."/>
            <person name="Aluvathingal J."/>
            <person name="Nadendla S."/>
            <person name="Yan Y."/>
            <person name="Sichtig H."/>
        </authorList>
    </citation>
    <scope>NUCLEOTIDE SEQUENCE [LARGE SCALE GENOMIC DNA]</scope>
    <source>
        <strain evidence="2 3">FDAARGOS_1272</strain>
    </source>
</reference>
<dbReference type="Proteomes" id="UP000625568">
    <property type="component" value="Chromosome 1"/>
</dbReference>
<protein>
    <recommendedName>
        <fullName evidence="1">Tse2 ADP-ribosyltransferase toxin domain-containing protein</fullName>
    </recommendedName>
</protein>
<evidence type="ECO:0000313" key="2">
    <source>
        <dbReference type="EMBL" id="QRO78110.1"/>
    </source>
</evidence>